<dbReference type="OrthoDB" id="9796760at2"/>
<dbReference type="Gene3D" id="3.40.50.150">
    <property type="entry name" value="Vaccinia Virus protein VP39"/>
    <property type="match status" value="1"/>
</dbReference>
<dbReference type="GO" id="GO:0008757">
    <property type="term" value="F:S-adenosylmethionine-dependent methyltransferase activity"/>
    <property type="evidence" value="ECO:0007669"/>
    <property type="project" value="InterPro"/>
</dbReference>
<dbReference type="AlphaFoldDB" id="A0A2S2D0B7"/>
<accession>A0A2S2D0B7</accession>
<feature type="domain" description="Methyltransferase type 11" evidence="1">
    <location>
        <begin position="42"/>
        <end position="92"/>
    </location>
</feature>
<evidence type="ECO:0000259" key="1">
    <source>
        <dbReference type="Pfam" id="PF08241"/>
    </source>
</evidence>
<keyword evidence="3" id="KW-1185">Reference proteome</keyword>
<evidence type="ECO:0000313" key="3">
    <source>
        <dbReference type="Proteomes" id="UP000245629"/>
    </source>
</evidence>
<dbReference type="RefSeq" id="WP_109334281.1">
    <property type="nucleotide sequence ID" value="NZ_CP029359.1"/>
</dbReference>
<dbReference type="CDD" id="cd02440">
    <property type="entry name" value="AdoMet_MTases"/>
    <property type="match status" value="1"/>
</dbReference>
<dbReference type="EMBL" id="CP029359">
    <property type="protein sequence ID" value="AWK90204.1"/>
    <property type="molecule type" value="Genomic_DNA"/>
</dbReference>
<dbReference type="KEGG" id="azz:DEW08_29770"/>
<evidence type="ECO:0000313" key="2">
    <source>
        <dbReference type="EMBL" id="AWK90204.1"/>
    </source>
</evidence>
<dbReference type="InterPro" id="IPR029063">
    <property type="entry name" value="SAM-dependent_MTases_sf"/>
</dbReference>
<reference evidence="3" key="1">
    <citation type="submission" date="2018-05" db="EMBL/GenBank/DDBJ databases">
        <title>Azospirillum thermophila sp. nov., a novel isolated from hot spring.</title>
        <authorList>
            <person name="Zhao Z."/>
        </authorList>
    </citation>
    <scope>NUCLEOTIDE SEQUENCE [LARGE SCALE GENOMIC DNA]</scope>
    <source>
        <strain evidence="3">CFH 70021</strain>
        <plasmid evidence="3">unnamed4</plasmid>
    </source>
</reference>
<geneLocation type="plasmid" evidence="2 3">
    <name>unnamed4</name>
</geneLocation>
<gene>
    <name evidence="2" type="ORF">DEW08_29770</name>
</gene>
<name>A0A2S2D0B7_9PROT</name>
<dbReference type="Proteomes" id="UP000245629">
    <property type="component" value="Plasmid unnamed4"/>
</dbReference>
<protein>
    <submittedName>
        <fullName evidence="2">SAM-dependent methyltransferase</fullName>
    </submittedName>
</protein>
<dbReference type="InterPro" id="IPR013216">
    <property type="entry name" value="Methyltransf_11"/>
</dbReference>
<keyword evidence="2" id="KW-0808">Transferase</keyword>
<keyword evidence="2" id="KW-0489">Methyltransferase</keyword>
<keyword evidence="2" id="KW-0614">Plasmid</keyword>
<dbReference type="SUPFAM" id="SSF53335">
    <property type="entry name" value="S-adenosyl-L-methionine-dependent methyltransferases"/>
    <property type="match status" value="1"/>
</dbReference>
<sequence>MRKTVLNVGCGPRGTSAIGPLFPAETWQEVRLDIDPGVGPDVVASMTDMSPIPDGSMDAVWSSHNLEHLHAHEVPGALGEFLRVLRPGGMLMLFVPDLQAIAQIVAEDRLDDPLYMSSVGPVSPLDIIFGFGAAIAAGNHFMAHRTGFTPKVLGRVLQEAGFEPVAIWRRAIAYELQVKAFRPPAPARVMEVIGLGPDAAG</sequence>
<proteinExistence type="predicted"/>
<dbReference type="Pfam" id="PF08241">
    <property type="entry name" value="Methyltransf_11"/>
    <property type="match status" value="1"/>
</dbReference>
<dbReference type="GO" id="GO:0032259">
    <property type="term" value="P:methylation"/>
    <property type="evidence" value="ECO:0007669"/>
    <property type="project" value="UniProtKB-KW"/>
</dbReference>
<organism evidence="2 3">
    <name type="scientific">Azospirillum thermophilum</name>
    <dbReference type="NCBI Taxonomy" id="2202148"/>
    <lineage>
        <taxon>Bacteria</taxon>
        <taxon>Pseudomonadati</taxon>
        <taxon>Pseudomonadota</taxon>
        <taxon>Alphaproteobacteria</taxon>
        <taxon>Rhodospirillales</taxon>
        <taxon>Azospirillaceae</taxon>
        <taxon>Azospirillum</taxon>
    </lineage>
</organism>